<evidence type="ECO:0000259" key="16">
    <source>
        <dbReference type="PROSITE" id="PS51195"/>
    </source>
</evidence>
<dbReference type="Pfam" id="PF25399">
    <property type="entry name" value="DeaD_dimer"/>
    <property type="match status" value="1"/>
</dbReference>
<feature type="region of interest" description="Disordered" evidence="13">
    <location>
        <begin position="443"/>
        <end position="479"/>
    </location>
</feature>
<dbReference type="GO" id="GO:0005829">
    <property type="term" value="C:cytosol"/>
    <property type="evidence" value="ECO:0007669"/>
    <property type="project" value="TreeGrafter"/>
</dbReference>
<dbReference type="EC" id="3.6.4.13" evidence="17"/>
<dbReference type="InterPro" id="IPR011545">
    <property type="entry name" value="DEAD/DEAH_box_helicase_dom"/>
</dbReference>
<dbReference type="Gene3D" id="3.30.70.330">
    <property type="match status" value="1"/>
</dbReference>
<keyword evidence="5 12" id="KW-0347">Helicase</keyword>
<dbReference type="PROSITE" id="PS00039">
    <property type="entry name" value="DEAD_ATP_HELICASE"/>
    <property type="match status" value="1"/>
</dbReference>
<evidence type="ECO:0000256" key="10">
    <source>
        <dbReference type="ARBA" id="ARBA00047984"/>
    </source>
</evidence>
<accession>A0A6S6WPD8</accession>
<dbReference type="PANTHER" id="PTHR47959">
    <property type="entry name" value="ATP-DEPENDENT RNA HELICASE RHLE-RELATED"/>
    <property type="match status" value="1"/>
</dbReference>
<evidence type="ECO:0000256" key="11">
    <source>
        <dbReference type="PROSITE-ProRule" id="PRU00552"/>
    </source>
</evidence>
<feature type="compositionally biased region" description="Basic and acidic residues" evidence="13">
    <location>
        <begin position="448"/>
        <end position="479"/>
    </location>
</feature>
<dbReference type="SUPFAM" id="SSF52540">
    <property type="entry name" value="P-loop containing nucleoside triphosphate hydrolases"/>
    <property type="match status" value="1"/>
</dbReference>
<dbReference type="InterPro" id="IPR014001">
    <property type="entry name" value="Helicase_ATP-bd"/>
</dbReference>
<evidence type="ECO:0000256" key="2">
    <source>
        <dbReference type="ARBA" id="ARBA00022490"/>
    </source>
</evidence>
<name>A0A6S6WPD8_9GAMM</name>
<dbReference type="Gene3D" id="3.40.50.300">
    <property type="entry name" value="P-loop containing nucleotide triphosphate hydrolases"/>
    <property type="match status" value="2"/>
</dbReference>
<keyword evidence="8" id="KW-0346">Stress response</keyword>
<keyword evidence="4 12" id="KW-0378">Hydrolase</keyword>
<dbReference type="InterPro" id="IPR027417">
    <property type="entry name" value="P-loop_NTPase"/>
</dbReference>
<dbReference type="GO" id="GO:0005524">
    <property type="term" value="F:ATP binding"/>
    <property type="evidence" value="ECO:0007669"/>
    <property type="project" value="UniProtKB-KW"/>
</dbReference>
<dbReference type="InterPro" id="IPR005580">
    <property type="entry name" value="DbpA/CsdA_RNA-bd_dom"/>
</dbReference>
<dbReference type="InterPro" id="IPR044742">
    <property type="entry name" value="DEAD/DEAH_RhlB"/>
</dbReference>
<feature type="domain" description="DEAD-box RNA helicase Q" evidence="16">
    <location>
        <begin position="8"/>
        <end position="36"/>
    </location>
</feature>
<comment type="subcellular location">
    <subcellularLocation>
        <location evidence="1">Cytoplasm</location>
    </subcellularLocation>
</comment>
<feature type="domain" description="Helicase C-terminal" evidence="15">
    <location>
        <begin position="242"/>
        <end position="388"/>
    </location>
</feature>
<comment type="similarity">
    <text evidence="9 12">Belongs to the DEAD box helicase family.</text>
</comment>
<keyword evidence="6 12" id="KW-0067">ATP-binding</keyword>
<dbReference type="GO" id="GO:0003724">
    <property type="term" value="F:RNA helicase activity"/>
    <property type="evidence" value="ECO:0007669"/>
    <property type="project" value="UniProtKB-EC"/>
</dbReference>
<protein>
    <submittedName>
        <fullName evidence="17">ATP-dependent RNA helicase DeaD</fullName>
        <ecNumber evidence="17">3.6.4.13</ecNumber>
    </submittedName>
</protein>
<dbReference type="SMART" id="SM00487">
    <property type="entry name" value="DEXDc"/>
    <property type="match status" value="1"/>
</dbReference>
<gene>
    <name evidence="17" type="primary">deaD</name>
    <name evidence="17" type="ORF">PSI9734_02272</name>
</gene>
<keyword evidence="7" id="KW-0694">RNA-binding</keyword>
<evidence type="ECO:0000259" key="14">
    <source>
        <dbReference type="PROSITE" id="PS51192"/>
    </source>
</evidence>
<reference evidence="17 18" key="1">
    <citation type="submission" date="2020-02" db="EMBL/GenBank/DDBJ databases">
        <authorList>
            <person name="Rodrigo-Torres L."/>
            <person name="Arahal R. D."/>
            <person name="Lucena T."/>
        </authorList>
    </citation>
    <scope>NUCLEOTIDE SEQUENCE [LARGE SCALE GENOMIC DNA]</scope>
    <source>
        <strain evidence="17 18">CECT 9734</strain>
    </source>
</reference>
<dbReference type="InterPro" id="IPR034415">
    <property type="entry name" value="CsdA_RRM"/>
</dbReference>
<dbReference type="Pfam" id="PF00270">
    <property type="entry name" value="DEAD"/>
    <property type="match status" value="1"/>
</dbReference>
<dbReference type="InterPro" id="IPR012677">
    <property type="entry name" value="Nucleotide-bd_a/b_plait_sf"/>
</dbReference>
<organism evidence="17 18">
    <name type="scientific">Pseudidiomarina piscicola</name>
    <dbReference type="NCBI Taxonomy" id="2614830"/>
    <lineage>
        <taxon>Bacteria</taxon>
        <taxon>Pseudomonadati</taxon>
        <taxon>Pseudomonadota</taxon>
        <taxon>Gammaproteobacteria</taxon>
        <taxon>Alteromonadales</taxon>
        <taxon>Idiomarinaceae</taxon>
        <taxon>Pseudidiomarina</taxon>
    </lineage>
</organism>
<dbReference type="SMART" id="SM00490">
    <property type="entry name" value="HELICc"/>
    <property type="match status" value="1"/>
</dbReference>
<dbReference type="Pfam" id="PF03880">
    <property type="entry name" value="DbpA"/>
    <property type="match status" value="1"/>
</dbReference>
<dbReference type="InterPro" id="IPR014014">
    <property type="entry name" value="RNA_helicase_DEAD_Q_motif"/>
</dbReference>
<evidence type="ECO:0000256" key="9">
    <source>
        <dbReference type="ARBA" id="ARBA00038437"/>
    </source>
</evidence>
<dbReference type="InterPro" id="IPR050079">
    <property type="entry name" value="DEAD_box_RNA_helicase"/>
</dbReference>
<keyword evidence="3 12" id="KW-0547">Nucleotide-binding</keyword>
<evidence type="ECO:0000313" key="18">
    <source>
        <dbReference type="Proteomes" id="UP000481517"/>
    </source>
</evidence>
<dbReference type="GO" id="GO:0016787">
    <property type="term" value="F:hydrolase activity"/>
    <property type="evidence" value="ECO:0007669"/>
    <property type="project" value="UniProtKB-KW"/>
</dbReference>
<comment type="catalytic activity">
    <reaction evidence="10">
        <text>ATP + H2O = ADP + phosphate + H(+)</text>
        <dbReference type="Rhea" id="RHEA:13065"/>
        <dbReference type="ChEBI" id="CHEBI:15377"/>
        <dbReference type="ChEBI" id="CHEBI:15378"/>
        <dbReference type="ChEBI" id="CHEBI:30616"/>
        <dbReference type="ChEBI" id="CHEBI:43474"/>
        <dbReference type="ChEBI" id="CHEBI:456216"/>
        <dbReference type="EC" id="3.6.4.13"/>
    </reaction>
</comment>
<dbReference type="PROSITE" id="PS51194">
    <property type="entry name" value="HELICASE_CTER"/>
    <property type="match status" value="1"/>
</dbReference>
<feature type="short sequence motif" description="Q motif" evidence="11">
    <location>
        <begin position="8"/>
        <end position="36"/>
    </location>
</feature>
<dbReference type="FunFam" id="3.30.70.330:FF:000068">
    <property type="entry name" value="ATP-dependent RNA helicase DeaD"/>
    <property type="match status" value="1"/>
</dbReference>
<evidence type="ECO:0000256" key="3">
    <source>
        <dbReference type="ARBA" id="ARBA00022741"/>
    </source>
</evidence>
<feature type="domain" description="Helicase ATP-binding" evidence="14">
    <location>
        <begin position="39"/>
        <end position="210"/>
    </location>
</feature>
<evidence type="ECO:0000313" key="17">
    <source>
        <dbReference type="EMBL" id="CAB0151916.1"/>
    </source>
</evidence>
<dbReference type="PROSITE" id="PS51192">
    <property type="entry name" value="HELICASE_ATP_BIND_1"/>
    <property type="match status" value="1"/>
</dbReference>
<evidence type="ECO:0000256" key="5">
    <source>
        <dbReference type="ARBA" id="ARBA00022806"/>
    </source>
</evidence>
<dbReference type="RefSeq" id="WP_173921232.1">
    <property type="nucleotide sequence ID" value="NZ_CADCXY010000008.1"/>
</dbReference>
<dbReference type="Pfam" id="PF00271">
    <property type="entry name" value="Helicase_C"/>
    <property type="match status" value="1"/>
</dbReference>
<dbReference type="CDD" id="cd18787">
    <property type="entry name" value="SF2_C_DEAD"/>
    <property type="match status" value="1"/>
</dbReference>
<proteinExistence type="inferred from homology"/>
<evidence type="ECO:0000256" key="1">
    <source>
        <dbReference type="ARBA" id="ARBA00004496"/>
    </source>
</evidence>
<dbReference type="InterPro" id="IPR057325">
    <property type="entry name" value="DeaD_dimer"/>
</dbReference>
<feature type="region of interest" description="Disordered" evidence="13">
    <location>
        <begin position="553"/>
        <end position="596"/>
    </location>
</feature>
<sequence length="596" mass="65983">MSDLMTGQSFSDFGLPEAVLNQVESMGFTQPTPIQTQAIPALLEGKNVLGEAQTGTGKTAAFGLPGLTLVDPKVRQTQMLVVAPTRELAIQVAEAITEFGKKMRGLEVATVYGGAAFGPQIKALRTGAQVIVGTPGRLLDMLKKGVLKLDALRMAVLDEADEMLNMGFIDDIEAIMGAVPSTSQRTLFSATMPNAIRKLAKTFLVTSEGEQPISIKIEAKTAAKSTIRQRAWQVRGITKMMALTRLLETMEYQRVLIFVRTRNDTMEVTELLQSAGFKASPLSGDLNQSQREQTVNQLRSGKIEILVATDVVARGLDVPEITHVVNYDLPGDTESYVHRIGRTGRAGRSGEAILFFRPREKHLLRHYERLTNSSIEFFEVPNATELSAHRQASLQQKIVNKVEKGGLEQLTAIIEKMQEQTELSATEIAAALLAQQQQRPLIVSADPAPKKFAERADRNDRGDRKRQDKRASSRDRRDASVEFDTYRIQVGRDHGARPQDIVGAIANEAEMDSKYIGQIQLFENHSLVELPKGLPTGVLRILQRARVRQTQMGMELADQAIPPRSRNPRGDRPAPKGLARGGERQPRGERRQRRFQ</sequence>
<dbReference type="InterPro" id="IPR000629">
    <property type="entry name" value="RNA-helicase_DEAD-box_CS"/>
</dbReference>
<evidence type="ECO:0000256" key="4">
    <source>
        <dbReference type="ARBA" id="ARBA00022801"/>
    </source>
</evidence>
<dbReference type="GO" id="GO:0003723">
    <property type="term" value="F:RNA binding"/>
    <property type="evidence" value="ECO:0007669"/>
    <property type="project" value="UniProtKB-KW"/>
</dbReference>
<dbReference type="CDD" id="cd12499">
    <property type="entry name" value="RRM_EcCsdA_like"/>
    <property type="match status" value="1"/>
</dbReference>
<dbReference type="CDD" id="cd00268">
    <property type="entry name" value="DEADc"/>
    <property type="match status" value="1"/>
</dbReference>
<dbReference type="AlphaFoldDB" id="A0A6S6WPD8"/>
<keyword evidence="2" id="KW-0963">Cytoplasm</keyword>
<evidence type="ECO:0000259" key="15">
    <source>
        <dbReference type="PROSITE" id="PS51194"/>
    </source>
</evidence>
<evidence type="ECO:0000256" key="12">
    <source>
        <dbReference type="RuleBase" id="RU000492"/>
    </source>
</evidence>
<dbReference type="EMBL" id="CADCXY010000008">
    <property type="protein sequence ID" value="CAB0151916.1"/>
    <property type="molecule type" value="Genomic_DNA"/>
</dbReference>
<dbReference type="PANTHER" id="PTHR47959:SF1">
    <property type="entry name" value="ATP-DEPENDENT RNA HELICASE DBPA"/>
    <property type="match status" value="1"/>
</dbReference>
<dbReference type="Proteomes" id="UP000481517">
    <property type="component" value="Unassembled WGS sequence"/>
</dbReference>
<evidence type="ECO:0000256" key="8">
    <source>
        <dbReference type="ARBA" id="ARBA00023016"/>
    </source>
</evidence>
<dbReference type="InterPro" id="IPR001650">
    <property type="entry name" value="Helicase_C-like"/>
</dbReference>
<evidence type="ECO:0000256" key="13">
    <source>
        <dbReference type="SAM" id="MobiDB-lite"/>
    </source>
</evidence>
<evidence type="ECO:0000256" key="7">
    <source>
        <dbReference type="ARBA" id="ARBA00022884"/>
    </source>
</evidence>
<keyword evidence="18" id="KW-1185">Reference proteome</keyword>
<dbReference type="PROSITE" id="PS51195">
    <property type="entry name" value="Q_MOTIF"/>
    <property type="match status" value="1"/>
</dbReference>
<evidence type="ECO:0000256" key="6">
    <source>
        <dbReference type="ARBA" id="ARBA00022840"/>
    </source>
</evidence>